<feature type="binding site" evidence="2">
    <location>
        <position position="63"/>
    </location>
    <ligand>
        <name>CoA</name>
        <dbReference type="ChEBI" id="CHEBI:57287"/>
    </ligand>
</feature>
<feature type="domain" description="Fluoroacetyl-CoA-specific thioesterase-like" evidence="4">
    <location>
        <begin position="18"/>
        <end position="120"/>
    </location>
</feature>
<dbReference type="InterPro" id="IPR029069">
    <property type="entry name" value="HotDog_dom_sf"/>
</dbReference>
<gene>
    <name evidence="5" type="ORF">H8D96_00535</name>
</gene>
<dbReference type="InterPro" id="IPR025540">
    <property type="entry name" value="FlK"/>
</dbReference>
<dbReference type="PANTHER" id="PTHR36934">
    <property type="entry name" value="BLR0278 PROTEIN"/>
    <property type="match status" value="1"/>
</dbReference>
<dbReference type="PANTHER" id="PTHR36934:SF1">
    <property type="entry name" value="THIOESTERASE DOMAIN-CONTAINING PROTEIN"/>
    <property type="match status" value="1"/>
</dbReference>
<evidence type="ECO:0000256" key="1">
    <source>
        <dbReference type="PIRSR" id="PIRSR014972-1"/>
    </source>
</evidence>
<accession>A0A8J6P065</accession>
<dbReference type="PIRSF" id="PIRSF014972">
    <property type="entry name" value="FlK"/>
    <property type="match status" value="1"/>
</dbReference>
<evidence type="ECO:0000256" key="3">
    <source>
        <dbReference type="SAM" id="MobiDB-lite"/>
    </source>
</evidence>
<feature type="binding site" evidence="2">
    <location>
        <position position="63"/>
    </location>
    <ligand>
        <name>substrate</name>
    </ligand>
</feature>
<dbReference type="Pfam" id="PF22636">
    <property type="entry name" value="FlK"/>
    <property type="match status" value="1"/>
</dbReference>
<name>A0A8J6P065_9BACT</name>
<reference evidence="5 6" key="1">
    <citation type="submission" date="2020-08" db="EMBL/GenBank/DDBJ databases">
        <title>Bridging the membrane lipid divide: bacteria of the FCB group superphylum have the potential to synthesize archaeal ether lipids.</title>
        <authorList>
            <person name="Villanueva L."/>
            <person name="Von Meijenfeldt F.A.B."/>
            <person name="Westbye A.B."/>
            <person name="Yadav S."/>
            <person name="Hopmans E.C."/>
            <person name="Dutilh B.E."/>
            <person name="Sinninghe Damste J.S."/>
        </authorList>
    </citation>
    <scope>NUCLEOTIDE SEQUENCE [LARGE SCALE GENOMIC DNA]</scope>
    <source>
        <strain evidence="5">NIOZ-UU17</strain>
    </source>
</reference>
<evidence type="ECO:0000313" key="5">
    <source>
        <dbReference type="EMBL" id="MBC8430382.1"/>
    </source>
</evidence>
<comment type="caution">
    <text evidence="5">The sequence shown here is derived from an EMBL/GenBank/DDBJ whole genome shotgun (WGS) entry which is preliminary data.</text>
</comment>
<dbReference type="Proteomes" id="UP000605201">
    <property type="component" value="Unassembled WGS sequence"/>
</dbReference>
<evidence type="ECO:0000256" key="2">
    <source>
        <dbReference type="PIRSR" id="PIRSR014972-2"/>
    </source>
</evidence>
<feature type="binding site" evidence="2">
    <location>
        <position position="114"/>
    </location>
    <ligand>
        <name>substrate</name>
    </ligand>
</feature>
<dbReference type="InterPro" id="IPR054485">
    <property type="entry name" value="FlK-like_dom"/>
</dbReference>
<feature type="region of interest" description="Disordered" evidence="3">
    <location>
        <begin position="1"/>
        <end position="20"/>
    </location>
</feature>
<feature type="active site" evidence="1">
    <location>
        <position position="70"/>
    </location>
</feature>
<dbReference type="EMBL" id="JACNIG010000032">
    <property type="protein sequence ID" value="MBC8430382.1"/>
    <property type="molecule type" value="Genomic_DNA"/>
</dbReference>
<evidence type="ECO:0000259" key="4">
    <source>
        <dbReference type="Pfam" id="PF22636"/>
    </source>
</evidence>
<dbReference type="AlphaFoldDB" id="A0A8J6P065"/>
<sequence>MTEALKAGITHEMERETDEEMSAQKVFPHVPNVYATRVMVGHMEEVCAELVLPHLGEGEQTVGIGMKFTHSAATPLGMKVRYSAKLVEVDGRKLTFEVEGFDEVDKIGESTHQRFIINAEKFNSSVAKKAAKAAS</sequence>
<evidence type="ECO:0000313" key="6">
    <source>
        <dbReference type="Proteomes" id="UP000605201"/>
    </source>
</evidence>
<dbReference type="SUPFAM" id="SSF54637">
    <property type="entry name" value="Thioesterase/thiol ester dehydrase-isomerase"/>
    <property type="match status" value="1"/>
</dbReference>
<dbReference type="Gene3D" id="3.10.129.10">
    <property type="entry name" value="Hotdog Thioesterase"/>
    <property type="match status" value="1"/>
</dbReference>
<organism evidence="5 6">
    <name type="scientific">Candidatus Desulfatibia vada</name>
    <dbReference type="NCBI Taxonomy" id="2841696"/>
    <lineage>
        <taxon>Bacteria</taxon>
        <taxon>Pseudomonadati</taxon>
        <taxon>Thermodesulfobacteriota</taxon>
        <taxon>Desulfobacteria</taxon>
        <taxon>Desulfobacterales</taxon>
        <taxon>Desulfobacterales incertae sedis</taxon>
        <taxon>Candidatus Desulfatibia</taxon>
    </lineage>
</organism>
<protein>
    <submittedName>
        <fullName evidence="5">Thioesterase family protein</fullName>
    </submittedName>
</protein>
<proteinExistence type="predicted"/>
<feature type="active site" evidence="1">
    <location>
        <position position="44"/>
    </location>
</feature>
<feature type="active site" evidence="1">
    <location>
        <position position="36"/>
    </location>
</feature>